<dbReference type="RefSeq" id="WP_051395936.1">
    <property type="nucleotide sequence ID" value="NZ_CBLX010000027.1"/>
</dbReference>
<dbReference type="CDD" id="cd02440">
    <property type="entry name" value="AdoMet_MTases"/>
    <property type="match status" value="1"/>
</dbReference>
<dbReference type="EMBL" id="CBLX010000027">
    <property type="protein sequence ID" value="CDG41207.1"/>
    <property type="molecule type" value="Genomic_DNA"/>
</dbReference>
<keyword evidence="2" id="KW-0808">Transferase</keyword>
<dbReference type="eggNOG" id="COG2226">
    <property type="taxonomic scope" value="Bacteria"/>
</dbReference>
<evidence type="ECO:0000313" key="3">
    <source>
        <dbReference type="Proteomes" id="UP000027583"/>
    </source>
</evidence>
<reference evidence="2 3" key="2">
    <citation type="journal article" date="2014" name="PLoS ONE">
        <title>Evolution of mitochondria reconstructed from the energy metabolism of living bacteria.</title>
        <authorList>
            <person name="Degli Esposti M."/>
            <person name="Chouaia B."/>
            <person name="Comandatore F."/>
            <person name="Crotti E."/>
            <person name="Sassera D."/>
            <person name="Lievens P.M."/>
            <person name="Daffonchio D."/>
            <person name="Bandi C."/>
        </authorList>
    </citation>
    <scope>NUCLEOTIDE SEQUENCE [LARGE SCALE GENOMIC DNA]</scope>
    <source>
        <strain evidence="2 3">SF2.1</strain>
    </source>
</reference>
<dbReference type="PANTHER" id="PTHR43591">
    <property type="entry name" value="METHYLTRANSFERASE"/>
    <property type="match status" value="1"/>
</dbReference>
<dbReference type="Pfam" id="PF08241">
    <property type="entry name" value="Methyltransf_11"/>
    <property type="match status" value="1"/>
</dbReference>
<dbReference type="GO" id="GO:0008757">
    <property type="term" value="F:S-adenosylmethionine-dependent methyltransferase activity"/>
    <property type="evidence" value="ECO:0007669"/>
    <property type="project" value="InterPro"/>
</dbReference>
<evidence type="ECO:0000259" key="1">
    <source>
        <dbReference type="Pfam" id="PF08241"/>
    </source>
</evidence>
<reference evidence="2 3" key="1">
    <citation type="journal article" date="2014" name="Genome Biol. Evol.">
        <title>Acetic acid bacteria genomes reveal functional traits for adaptation to life in insect guts.</title>
        <authorList>
            <person name="Chouaia B."/>
            <person name="Gaiarsa S."/>
            <person name="Crotti E."/>
            <person name="Comandatore F."/>
            <person name="Degli Esposti M."/>
            <person name="Ricci I."/>
            <person name="Alma A."/>
            <person name="Favia G."/>
            <person name="Bandi C."/>
            <person name="Daffonchio D."/>
        </authorList>
    </citation>
    <scope>NUCLEOTIDE SEQUENCE [LARGE SCALE GENOMIC DNA]</scope>
    <source>
        <strain evidence="2 3">SF2.1</strain>
    </source>
</reference>
<organism evidence="2 3">
    <name type="scientific">Asaia bogorensis</name>
    <dbReference type="NCBI Taxonomy" id="91915"/>
    <lineage>
        <taxon>Bacteria</taxon>
        <taxon>Pseudomonadati</taxon>
        <taxon>Pseudomonadota</taxon>
        <taxon>Alphaproteobacteria</taxon>
        <taxon>Acetobacterales</taxon>
        <taxon>Acetobacteraceae</taxon>
        <taxon>Asaia</taxon>
    </lineage>
</organism>
<evidence type="ECO:0000313" key="2">
    <source>
        <dbReference type="EMBL" id="CDG41207.1"/>
    </source>
</evidence>
<dbReference type="AlphaFoldDB" id="A0A060QMA9"/>
<dbReference type="InterPro" id="IPR029063">
    <property type="entry name" value="SAM-dependent_MTases_sf"/>
</dbReference>
<sequence length="266" mass="28584">MSSLPVTPPPSGGAPDPHNTTVIRQFTRWAAPFADLPIHAEAESMAQTMKACAPGPAVKALDVACGPGIVSCALAEAGAEVTGLDLTPAMIAQASARADRLGVKASFQTGNAMALPFEDAQFDLVVTRYSFHHMETPQTCLAEMIRVCRLGGRIVVIDATPAPACQSQYDHAEKLRDPSHTTALTLSQIMALGDEAGLHHRETSRYRLESRLNDQVAEEDREALASFFMQEIASGEDRSDMVPRQTKGGIVFSFPISIVVWNRPSA</sequence>
<proteinExistence type="predicted"/>
<name>A0A060QMA9_9PROT</name>
<protein>
    <submittedName>
        <fullName evidence="2">SAM-dependent methyltransferase YafE (UbiE paralog)</fullName>
    </submittedName>
</protein>
<dbReference type="SUPFAM" id="SSF53335">
    <property type="entry name" value="S-adenosyl-L-methionine-dependent methyltransferases"/>
    <property type="match status" value="1"/>
</dbReference>
<dbReference type="InterPro" id="IPR013216">
    <property type="entry name" value="Methyltransf_11"/>
</dbReference>
<comment type="caution">
    <text evidence="2">The sequence shown here is derived from an EMBL/GenBank/DDBJ whole genome shotgun (WGS) entry which is preliminary data.</text>
</comment>
<gene>
    <name evidence="2" type="ORF">ASAP_3162</name>
</gene>
<dbReference type="GO" id="GO:0032259">
    <property type="term" value="P:methylation"/>
    <property type="evidence" value="ECO:0007669"/>
    <property type="project" value="UniProtKB-KW"/>
</dbReference>
<accession>A0A060QMA9</accession>
<feature type="domain" description="Methyltransferase type 11" evidence="1">
    <location>
        <begin position="61"/>
        <end position="156"/>
    </location>
</feature>
<dbReference type="Gene3D" id="3.40.50.150">
    <property type="entry name" value="Vaccinia Virus protein VP39"/>
    <property type="match status" value="1"/>
</dbReference>
<keyword evidence="2" id="KW-0489">Methyltransferase</keyword>
<dbReference type="Proteomes" id="UP000027583">
    <property type="component" value="Unassembled WGS sequence"/>
</dbReference>